<name>A0A7J6UV59_THATH</name>
<feature type="region of interest" description="Disordered" evidence="1">
    <location>
        <begin position="985"/>
        <end position="1008"/>
    </location>
</feature>
<feature type="region of interest" description="Disordered" evidence="1">
    <location>
        <begin position="370"/>
        <end position="431"/>
    </location>
</feature>
<organism evidence="2 3">
    <name type="scientific">Thalictrum thalictroides</name>
    <name type="common">Rue-anemone</name>
    <name type="synonym">Anemone thalictroides</name>
    <dbReference type="NCBI Taxonomy" id="46969"/>
    <lineage>
        <taxon>Eukaryota</taxon>
        <taxon>Viridiplantae</taxon>
        <taxon>Streptophyta</taxon>
        <taxon>Embryophyta</taxon>
        <taxon>Tracheophyta</taxon>
        <taxon>Spermatophyta</taxon>
        <taxon>Magnoliopsida</taxon>
        <taxon>Ranunculales</taxon>
        <taxon>Ranunculaceae</taxon>
        <taxon>Thalictroideae</taxon>
        <taxon>Thalictrum</taxon>
    </lineage>
</organism>
<dbReference type="Proteomes" id="UP000554482">
    <property type="component" value="Unassembled WGS sequence"/>
</dbReference>
<dbReference type="OrthoDB" id="1931260at2759"/>
<dbReference type="GO" id="GO:0008017">
    <property type="term" value="F:microtubule binding"/>
    <property type="evidence" value="ECO:0007669"/>
    <property type="project" value="InterPro"/>
</dbReference>
<comment type="caution">
    <text evidence="2">The sequence shown here is derived from an EMBL/GenBank/DDBJ whole genome shotgun (WGS) entry which is preliminary data.</text>
</comment>
<evidence type="ECO:0000313" key="3">
    <source>
        <dbReference type="Proteomes" id="UP000554482"/>
    </source>
</evidence>
<dbReference type="PANTHER" id="PTHR33737:SF19">
    <property type="entry name" value="BNAA10G12980D PROTEIN"/>
    <property type="match status" value="1"/>
</dbReference>
<proteinExistence type="predicted"/>
<reference evidence="2 3" key="1">
    <citation type="submission" date="2020-06" db="EMBL/GenBank/DDBJ databases">
        <title>Transcriptomic and genomic resources for Thalictrum thalictroides and T. hernandezii: Facilitating candidate gene discovery in an emerging model plant lineage.</title>
        <authorList>
            <person name="Arias T."/>
            <person name="Riano-Pachon D.M."/>
            <person name="Di Stilio V.S."/>
        </authorList>
    </citation>
    <scope>NUCLEOTIDE SEQUENCE [LARGE SCALE GENOMIC DNA]</scope>
    <source>
        <strain evidence="3">cv. WT478/WT964</strain>
        <tissue evidence="2">Leaves</tissue>
    </source>
</reference>
<dbReference type="InterPro" id="IPR045882">
    <property type="entry name" value="GPT1/2"/>
</dbReference>
<keyword evidence="3" id="KW-1185">Reference proteome</keyword>
<dbReference type="PANTHER" id="PTHR33737">
    <property type="entry name" value="OS05G0121800 PROTEIN"/>
    <property type="match status" value="1"/>
</dbReference>
<dbReference type="AlphaFoldDB" id="A0A7J6UV59"/>
<evidence type="ECO:0000313" key="2">
    <source>
        <dbReference type="EMBL" id="KAF5176457.1"/>
    </source>
</evidence>
<feature type="compositionally biased region" description="Basic and acidic residues" evidence="1">
    <location>
        <begin position="448"/>
        <end position="463"/>
    </location>
</feature>
<dbReference type="EMBL" id="JABWDY010042712">
    <property type="protein sequence ID" value="KAF5176457.1"/>
    <property type="molecule type" value="Genomic_DNA"/>
</dbReference>
<evidence type="ECO:0000256" key="1">
    <source>
        <dbReference type="SAM" id="MobiDB-lite"/>
    </source>
</evidence>
<accession>A0A7J6UV59</accession>
<gene>
    <name evidence="2" type="ORF">FRX31_033955</name>
</gene>
<feature type="compositionally biased region" description="Polar residues" evidence="1">
    <location>
        <begin position="302"/>
        <end position="318"/>
    </location>
</feature>
<feature type="region of interest" description="Disordered" evidence="1">
    <location>
        <begin position="444"/>
        <end position="463"/>
    </location>
</feature>
<sequence length="1030" mass="113984">MNYSNLPLSVVTKITVGISIYSLHQQRLLISSDQDFTMVIEPCHEDTIVEENINEQTLSALKSTDESIQLKRRKKRGSFNLRKSLAWNNAFFTEEGVLNQQELAILSGSHNKFNGMFLSGVPEVETNSLQEDPLSRGSDLRDLKGKFSYTSPLRRISKDVKFSGHSSPTVNSTLVSNSKKRLPSLNLQDVSKKDMKIPKLSVSRPEQSSVSAMPKISALAEKNANNNRNRPVGLAGSLRKNVLPKAFSNTLKTTSKCKLLTTKSSIHHSRENTASKASTGLKILSDSVQTADASTSKVAIPLPQNTHTSCGKATNPQIHMNKPSGLRMPSPSLRYFAQTQASTCPSVSAPRKTQSCNFRGVGIPTLRKTGNSCHDGQMKPVHEPAVSLKTSERGISSMKSLSSTTATTTSHPSLRLNKGHQKAVERSQASDDVNSKIELYSVSGAENSLEHQQGETQDVRESIVDNDNRIVVSSELPQSEKQAEDQNLISLEVEKVQNKENHIPIAATTLSYPSLKLSRELEGSAMGSSQSHLVDLDRHTFADSGANNMLEHEKLKEEQEDLKNMDSYNSKAVSSELLPQAEEQTGQNRCSPHEAENNEHKEHIILTATTTTSHPSAKLTKESATETLQASHHGTSEMESYAVGEANNLSEHQKQKEAQEFLESIVDVDNAKTVSSDLSLSKAEVEHKKLSFHEGEKIQLQKEYIPHEKSNRLIESKTSEQLIKYEEFGSSGSNKTKNNILYKDNESYLFLRTNKSDSELKCELEDSVQSCSTEQLQNVNCLENSTDVRPGNEELNASELEISQGLPLVNSEMQSYIVSGADYLIEDKNGEELRESLKDGSSVVYIDNRKSVVYNDHLGELNISILENVQFEEIHIPQKNNDGFIKPDNTIEMSLQDTDLVNYSGKEPKNNISSKHSKTTELSLNEASDAKSEFLAEDTEVLSLKRKPLDDCRQNALTLNPAPFTDEWLASLEEAGEEILTMKTGAVQNSPPDKSLPEPGPWSPVKRKKNVAIGPFDCTKHTNLFPSQLE</sequence>
<feature type="region of interest" description="Disordered" evidence="1">
    <location>
        <begin position="302"/>
        <end position="321"/>
    </location>
</feature>
<feature type="compositionally biased region" description="Low complexity" evidence="1">
    <location>
        <begin position="396"/>
        <end position="413"/>
    </location>
</feature>
<feature type="compositionally biased region" description="Basic and acidic residues" evidence="1">
    <location>
        <begin position="422"/>
        <end position="431"/>
    </location>
</feature>
<protein>
    <submittedName>
        <fullName evidence="2">Uncharacterized protein</fullName>
    </submittedName>
</protein>